<feature type="domain" description="SH3b" evidence="6">
    <location>
        <begin position="100"/>
        <end position="163"/>
    </location>
</feature>
<dbReference type="Proteomes" id="UP000267469">
    <property type="component" value="Unassembled WGS sequence"/>
</dbReference>
<reference evidence="8 9" key="1">
    <citation type="submission" date="2018-10" db="EMBL/GenBank/DDBJ databases">
        <title>Sinomicrobium pectinilyticum sp. nov., a pectinase-producing bacterium isolated from alkaline and saline soil, and emended description of the genus Sinomicrobium.</title>
        <authorList>
            <person name="Cheng B."/>
            <person name="Li C."/>
            <person name="Lai Q."/>
            <person name="Du M."/>
            <person name="Shao Z."/>
            <person name="Xu P."/>
            <person name="Yang C."/>
        </authorList>
    </citation>
    <scope>NUCLEOTIDE SEQUENCE [LARGE SCALE GENOMIC DNA]</scope>
    <source>
        <strain evidence="8 9">5DNS001</strain>
    </source>
</reference>
<keyword evidence="3 8" id="KW-0378">Hydrolase</keyword>
<feature type="chain" id="PRO_5018285547" evidence="5">
    <location>
        <begin position="18"/>
        <end position="405"/>
    </location>
</feature>
<feature type="domain" description="NlpC/P60" evidence="7">
    <location>
        <begin position="243"/>
        <end position="377"/>
    </location>
</feature>
<comment type="similarity">
    <text evidence="1">Belongs to the peptidase C40 family.</text>
</comment>
<dbReference type="SUPFAM" id="SSF54001">
    <property type="entry name" value="Cysteine proteinases"/>
    <property type="match status" value="1"/>
</dbReference>
<name>A0A3N0EGR9_SINP1</name>
<keyword evidence="5" id="KW-0732">Signal</keyword>
<comment type="caution">
    <text evidence="8">The sequence shown here is derived from an EMBL/GenBank/DDBJ whole genome shotgun (WGS) entry which is preliminary data.</text>
</comment>
<dbReference type="SMART" id="SM00287">
    <property type="entry name" value="SH3b"/>
    <property type="match status" value="1"/>
</dbReference>
<evidence type="ECO:0000256" key="2">
    <source>
        <dbReference type="ARBA" id="ARBA00022670"/>
    </source>
</evidence>
<dbReference type="PROSITE" id="PS51935">
    <property type="entry name" value="NLPC_P60"/>
    <property type="match status" value="1"/>
</dbReference>
<organism evidence="8 9">
    <name type="scientific">Sinomicrobium pectinilyticum</name>
    <dbReference type="NCBI Taxonomy" id="1084421"/>
    <lineage>
        <taxon>Bacteria</taxon>
        <taxon>Pseudomonadati</taxon>
        <taxon>Bacteroidota</taxon>
        <taxon>Flavobacteriia</taxon>
        <taxon>Flavobacteriales</taxon>
        <taxon>Flavobacteriaceae</taxon>
        <taxon>Sinomicrobium</taxon>
    </lineage>
</organism>
<protein>
    <submittedName>
        <fullName evidence="8">Glycoside hydrolase</fullName>
    </submittedName>
</protein>
<keyword evidence="4" id="KW-0788">Thiol protease</keyword>
<dbReference type="Gene3D" id="2.30.30.40">
    <property type="entry name" value="SH3 Domains"/>
    <property type="match status" value="2"/>
</dbReference>
<dbReference type="Gene3D" id="3.90.1720.10">
    <property type="entry name" value="endopeptidase domain like (from Nostoc punctiforme)"/>
    <property type="match status" value="1"/>
</dbReference>
<evidence type="ECO:0000256" key="3">
    <source>
        <dbReference type="ARBA" id="ARBA00022801"/>
    </source>
</evidence>
<evidence type="ECO:0000313" key="8">
    <source>
        <dbReference type="EMBL" id="RNL87078.1"/>
    </source>
</evidence>
<feature type="signal peptide" evidence="5">
    <location>
        <begin position="1"/>
        <end position="17"/>
    </location>
</feature>
<evidence type="ECO:0000313" key="9">
    <source>
        <dbReference type="Proteomes" id="UP000267469"/>
    </source>
</evidence>
<gene>
    <name evidence="8" type="ORF">ED312_11115</name>
</gene>
<proteinExistence type="inferred from homology"/>
<dbReference type="EMBL" id="RJTM01000075">
    <property type="protein sequence ID" value="RNL87078.1"/>
    <property type="molecule type" value="Genomic_DNA"/>
</dbReference>
<evidence type="ECO:0000259" key="6">
    <source>
        <dbReference type="PROSITE" id="PS51781"/>
    </source>
</evidence>
<keyword evidence="9" id="KW-1185">Reference proteome</keyword>
<dbReference type="InterPro" id="IPR038765">
    <property type="entry name" value="Papain-like_cys_pep_sf"/>
</dbReference>
<dbReference type="InterPro" id="IPR000064">
    <property type="entry name" value="NLP_P60_dom"/>
</dbReference>
<dbReference type="GO" id="GO:0006508">
    <property type="term" value="P:proteolysis"/>
    <property type="evidence" value="ECO:0007669"/>
    <property type="project" value="UniProtKB-KW"/>
</dbReference>
<dbReference type="PROSITE" id="PS51257">
    <property type="entry name" value="PROKAR_LIPOPROTEIN"/>
    <property type="match status" value="1"/>
</dbReference>
<dbReference type="InterPro" id="IPR003646">
    <property type="entry name" value="SH3-like_bac-type"/>
</dbReference>
<dbReference type="GO" id="GO:0008234">
    <property type="term" value="F:cysteine-type peptidase activity"/>
    <property type="evidence" value="ECO:0007669"/>
    <property type="project" value="UniProtKB-KW"/>
</dbReference>
<dbReference type="PANTHER" id="PTHR47053:SF1">
    <property type="entry name" value="MUREIN DD-ENDOPEPTIDASE MEPH-RELATED"/>
    <property type="match status" value="1"/>
</dbReference>
<dbReference type="Pfam" id="PF00877">
    <property type="entry name" value="NLPC_P60"/>
    <property type="match status" value="1"/>
</dbReference>
<dbReference type="OrthoDB" id="9813368at2"/>
<accession>A0A3N0EGR9</accession>
<dbReference type="PANTHER" id="PTHR47053">
    <property type="entry name" value="MUREIN DD-ENDOPEPTIDASE MEPH-RELATED"/>
    <property type="match status" value="1"/>
</dbReference>
<dbReference type="AlphaFoldDB" id="A0A3N0EGR9"/>
<dbReference type="Pfam" id="PF08239">
    <property type="entry name" value="SH3_3"/>
    <property type="match status" value="1"/>
</dbReference>
<sequence>MKNAVAVLSLCILFAMSCTENTRSEATGIVEKSILATKNRFAPDKRVALFDVTAKKEGDAYILKGETNLPHALKALKAELEQNGITCRDSITLLPLLSADSNGVIRISVANLRAKPSHSSELVTQATLGTPVTILKEKNDWYYIQTPDKYLAWVDKGGLVPKDKAAFAAWNNSSKIIYRAVYGTSYAGPETTASPVSDLVAGSILEYLDETPEYYRVQYPDQKTAYLKKDDAVPYTDWLQSLYADTTRLVKTAKHLMGLPYLWGGTSTKGVDCSGFTKTVYYLNGMILPRDASQQVHTGTLVDDSGDFQKLVPGDLLFFGVPAKDGKPERIVHVGMWIGDNKFIHSMGDVHISSVDKNSPEFDEYNYNRYLRTKRILGKEGLDFKDKEGHITITSKQDNNYRIKI</sequence>
<evidence type="ECO:0000256" key="5">
    <source>
        <dbReference type="SAM" id="SignalP"/>
    </source>
</evidence>
<dbReference type="InterPro" id="IPR051202">
    <property type="entry name" value="Peptidase_C40"/>
</dbReference>
<keyword evidence="2" id="KW-0645">Protease</keyword>
<evidence type="ECO:0000256" key="4">
    <source>
        <dbReference type="ARBA" id="ARBA00022807"/>
    </source>
</evidence>
<evidence type="ECO:0000259" key="7">
    <source>
        <dbReference type="PROSITE" id="PS51935"/>
    </source>
</evidence>
<dbReference type="PROSITE" id="PS51781">
    <property type="entry name" value="SH3B"/>
    <property type="match status" value="1"/>
</dbReference>
<evidence type="ECO:0000256" key="1">
    <source>
        <dbReference type="ARBA" id="ARBA00007074"/>
    </source>
</evidence>